<keyword evidence="3 6" id="KW-0732">Signal</keyword>
<feature type="binding site" evidence="4">
    <location>
        <begin position="389"/>
        <end position="391"/>
    </location>
    <ligand>
        <name>cyanocob(III)alamin</name>
        <dbReference type="ChEBI" id="CHEBI:17439"/>
    </ligand>
</feature>
<feature type="chain" id="PRO_5043349256" evidence="6">
    <location>
        <begin position="20"/>
        <end position="436"/>
    </location>
</feature>
<keyword evidence="5" id="KW-1015">Disulfide bond</keyword>
<evidence type="ECO:0000256" key="5">
    <source>
        <dbReference type="PIRSR" id="PIRSR602157-2"/>
    </source>
</evidence>
<evidence type="ECO:0000256" key="1">
    <source>
        <dbReference type="ARBA" id="ARBA00004613"/>
    </source>
</evidence>
<keyword evidence="8" id="KW-1185">Reference proteome</keyword>
<feature type="binding site" evidence="4">
    <location>
        <position position="239"/>
    </location>
    <ligand>
        <name>cyanocob(III)alamin</name>
        <dbReference type="ChEBI" id="CHEBI:17439"/>
    </ligand>
</feature>
<evidence type="ECO:0000256" key="4">
    <source>
        <dbReference type="PIRSR" id="PIRSR602157-1"/>
    </source>
</evidence>
<keyword evidence="4" id="KW-0170">Cobalt</keyword>
<dbReference type="Gene3D" id="2.170.130.30">
    <property type="match status" value="1"/>
</dbReference>
<dbReference type="EMBL" id="BPLQ01010784">
    <property type="protein sequence ID" value="GIY53519.1"/>
    <property type="molecule type" value="Genomic_DNA"/>
</dbReference>
<name>A0AAV4U6X0_9ARAC</name>
<evidence type="ECO:0000256" key="2">
    <source>
        <dbReference type="ARBA" id="ARBA00022525"/>
    </source>
</evidence>
<dbReference type="SUPFAM" id="SSF48239">
    <property type="entry name" value="Terpenoid cyclases/Protein prenyltransferases"/>
    <property type="match status" value="1"/>
</dbReference>
<reference evidence="7 8" key="1">
    <citation type="submission" date="2021-06" db="EMBL/GenBank/DDBJ databases">
        <title>Caerostris darwini draft genome.</title>
        <authorList>
            <person name="Kono N."/>
            <person name="Arakawa K."/>
        </authorList>
    </citation>
    <scope>NUCLEOTIDE SEQUENCE [LARGE SCALE GENOMIC DNA]</scope>
</reference>
<dbReference type="PANTHER" id="PTHR10559">
    <property type="entry name" value="TRANSCOBALAMIN-1/GASTRIC INTRINSIC FACTOR"/>
    <property type="match status" value="1"/>
</dbReference>
<keyword evidence="2" id="KW-0964">Secreted</keyword>
<dbReference type="InterPro" id="IPR051588">
    <property type="entry name" value="Cobalamin_Transport"/>
</dbReference>
<dbReference type="AlphaFoldDB" id="A0AAV4U6X0"/>
<dbReference type="GO" id="GO:0005615">
    <property type="term" value="C:extracellular space"/>
    <property type="evidence" value="ECO:0007669"/>
    <property type="project" value="TreeGrafter"/>
</dbReference>
<evidence type="ECO:0000256" key="3">
    <source>
        <dbReference type="ARBA" id="ARBA00022729"/>
    </source>
</evidence>
<evidence type="ECO:0000313" key="7">
    <source>
        <dbReference type="EMBL" id="GIY53519.1"/>
    </source>
</evidence>
<protein>
    <submittedName>
        <fullName evidence="7">Uncharacterized protein</fullName>
    </submittedName>
</protein>
<dbReference type="PANTHER" id="PTHR10559:SF18">
    <property type="entry name" value="TRANSCOBALAMIN II"/>
    <property type="match status" value="1"/>
</dbReference>
<dbReference type="Proteomes" id="UP001054837">
    <property type="component" value="Unassembled WGS sequence"/>
</dbReference>
<dbReference type="GO" id="GO:0031419">
    <property type="term" value="F:cobalamin binding"/>
    <property type="evidence" value="ECO:0007669"/>
    <property type="project" value="InterPro"/>
</dbReference>
<organism evidence="7 8">
    <name type="scientific">Caerostris darwini</name>
    <dbReference type="NCBI Taxonomy" id="1538125"/>
    <lineage>
        <taxon>Eukaryota</taxon>
        <taxon>Metazoa</taxon>
        <taxon>Ecdysozoa</taxon>
        <taxon>Arthropoda</taxon>
        <taxon>Chelicerata</taxon>
        <taxon>Arachnida</taxon>
        <taxon>Araneae</taxon>
        <taxon>Araneomorphae</taxon>
        <taxon>Entelegynae</taxon>
        <taxon>Araneoidea</taxon>
        <taxon>Araneidae</taxon>
        <taxon>Caerostris</taxon>
    </lineage>
</organism>
<accession>A0AAV4U6X0</accession>
<feature type="disulfide bond" evidence="5">
    <location>
        <begin position="168"/>
        <end position="207"/>
    </location>
</feature>
<proteinExistence type="predicted"/>
<dbReference type="InterPro" id="IPR008930">
    <property type="entry name" value="Terpenoid_cyclase/PrenylTrfase"/>
</dbReference>
<sequence>MESPLIIFVLFLTTGLAFALYDIDDYDSPSSGEFGYGEESVPLRNADVCIPQPLGGVDWILSVRQPDYGWKEETHRAVIALAVNKWPNLAPQEVRQMELQLEVELTKSLLRNHTFSIHPNDLALYIHALIATGRNPRNFYGIDLVNQLLHMVRFSAYQVHPFLLLALCNSNAVPTSPLSFSQWMQQNHQVGRGNLEYAALALNAFECLKTLDYAVDERYLNEVRHSIASHQQMDGGFGNVYSTAIIVLALASAPDSLDWNKHQAVNYLRSKFTADVNMVSAYLIELALSSDRVRFIKDLHPNLILGPAPEKHDKDHYFVQYTVRVGEHPDVYFTISIKVPPKSNFFYIMNESAHHDAKFNFSAYFDQDGNPNIFSISNVPNDAEENLYWRLCLQTEVDHNRHNSTFRTVHGSPIHLTPNRDDHVIYWYRNSDCEES</sequence>
<comment type="subcellular location">
    <subcellularLocation>
        <location evidence="1">Secreted</location>
    </subcellularLocation>
</comment>
<evidence type="ECO:0000256" key="6">
    <source>
        <dbReference type="SAM" id="SignalP"/>
    </source>
</evidence>
<evidence type="ECO:0000313" key="8">
    <source>
        <dbReference type="Proteomes" id="UP001054837"/>
    </source>
</evidence>
<gene>
    <name evidence="7" type="primary">AVEN_259309_1</name>
    <name evidence="7" type="ORF">CDAR_495051</name>
</gene>
<feature type="signal peptide" evidence="6">
    <location>
        <begin position="1"/>
        <end position="19"/>
    </location>
</feature>
<dbReference type="Gene3D" id="1.50.10.20">
    <property type="match status" value="1"/>
</dbReference>
<dbReference type="Pfam" id="PF01122">
    <property type="entry name" value="Cobalamin_bind"/>
    <property type="match status" value="1"/>
</dbReference>
<dbReference type="InterPro" id="IPR002157">
    <property type="entry name" value="Cbl-bd_prot"/>
</dbReference>
<dbReference type="GO" id="GO:0015889">
    <property type="term" value="P:cobalamin transport"/>
    <property type="evidence" value="ECO:0007669"/>
    <property type="project" value="InterPro"/>
</dbReference>
<comment type="caution">
    <text evidence="7">The sequence shown here is derived from an EMBL/GenBank/DDBJ whole genome shotgun (WGS) entry which is preliminary data.</text>
</comment>